<dbReference type="GO" id="GO:0016491">
    <property type="term" value="F:oxidoreductase activity"/>
    <property type="evidence" value="ECO:0007669"/>
    <property type="project" value="UniProtKB-KW"/>
</dbReference>
<evidence type="ECO:0000256" key="2">
    <source>
        <dbReference type="ARBA" id="ARBA00023002"/>
    </source>
</evidence>
<dbReference type="InterPro" id="IPR002347">
    <property type="entry name" value="SDR_fam"/>
</dbReference>
<comment type="caution">
    <text evidence="3">The sequence shown here is derived from an EMBL/GenBank/DDBJ whole genome shotgun (WGS) entry which is preliminary data.</text>
</comment>
<dbReference type="Pfam" id="PF00106">
    <property type="entry name" value="adh_short"/>
    <property type="match status" value="1"/>
</dbReference>
<comment type="similarity">
    <text evidence="1">Belongs to the short-chain dehydrogenases/reductases (SDR) family.</text>
</comment>
<dbReference type="Proteomes" id="UP000285405">
    <property type="component" value="Unassembled WGS sequence"/>
</dbReference>
<proteinExistence type="inferred from homology"/>
<keyword evidence="2" id="KW-0560">Oxidoreductase</keyword>
<dbReference type="AlphaFoldDB" id="A0A420I9S6"/>
<accession>A0A420I9S6</accession>
<dbReference type="InterPro" id="IPR051911">
    <property type="entry name" value="SDR_oxidoreductase"/>
</dbReference>
<reference evidence="3 4" key="1">
    <citation type="journal article" date="2018" name="BMC Genomics">
        <title>Comparative genome analyses reveal sequence features reflecting distinct modes of host-adaptation between dicot and monocot powdery mildew.</title>
        <authorList>
            <person name="Wu Y."/>
            <person name="Ma X."/>
            <person name="Pan Z."/>
            <person name="Kale S.D."/>
            <person name="Song Y."/>
            <person name="King H."/>
            <person name="Zhang Q."/>
            <person name="Presley C."/>
            <person name="Deng X."/>
            <person name="Wei C.I."/>
            <person name="Xiao S."/>
        </authorList>
    </citation>
    <scope>NUCLEOTIDE SEQUENCE [LARGE SCALE GENOMIC DNA]</scope>
    <source>
        <strain evidence="3">UCSC1</strain>
    </source>
</reference>
<dbReference type="OrthoDB" id="1274115at2759"/>
<dbReference type="SUPFAM" id="SSF51735">
    <property type="entry name" value="NAD(P)-binding Rossmann-fold domains"/>
    <property type="match status" value="1"/>
</dbReference>
<dbReference type="EMBL" id="MCBR01010355">
    <property type="protein sequence ID" value="RKF71288.1"/>
    <property type="molecule type" value="Genomic_DNA"/>
</dbReference>
<dbReference type="PANTHER" id="PTHR43976">
    <property type="entry name" value="SHORT CHAIN DEHYDROGENASE"/>
    <property type="match status" value="1"/>
</dbReference>
<evidence type="ECO:0000313" key="4">
    <source>
        <dbReference type="Proteomes" id="UP000285405"/>
    </source>
</evidence>
<dbReference type="Gene3D" id="3.40.50.720">
    <property type="entry name" value="NAD(P)-binding Rossmann-like Domain"/>
    <property type="match status" value="1"/>
</dbReference>
<protein>
    <submittedName>
        <fullName evidence="3">Putative oxidoreductase</fullName>
    </submittedName>
</protein>
<name>A0A420I9S6_9PEZI</name>
<evidence type="ECO:0000313" key="3">
    <source>
        <dbReference type="EMBL" id="RKF71288.1"/>
    </source>
</evidence>
<gene>
    <name evidence="3" type="ORF">GcC1_103009</name>
</gene>
<dbReference type="PANTHER" id="PTHR43976:SF16">
    <property type="entry name" value="SHORT-CHAIN DEHYDROGENASE_REDUCTASE FAMILY PROTEIN"/>
    <property type="match status" value="1"/>
</dbReference>
<organism evidence="3 4">
    <name type="scientific">Golovinomyces cichoracearum</name>
    <dbReference type="NCBI Taxonomy" id="62708"/>
    <lineage>
        <taxon>Eukaryota</taxon>
        <taxon>Fungi</taxon>
        <taxon>Dikarya</taxon>
        <taxon>Ascomycota</taxon>
        <taxon>Pezizomycotina</taxon>
        <taxon>Leotiomycetes</taxon>
        <taxon>Erysiphales</taxon>
        <taxon>Erysiphaceae</taxon>
        <taxon>Golovinomyces</taxon>
    </lineage>
</organism>
<evidence type="ECO:0000256" key="1">
    <source>
        <dbReference type="ARBA" id="ARBA00006484"/>
    </source>
</evidence>
<dbReference type="InterPro" id="IPR036291">
    <property type="entry name" value="NAD(P)-bd_dom_sf"/>
</dbReference>
<sequence>MTSTPEAHKVKIRLPKVCDPPSPVNPAQQQVWIIFGASSQIAASLIQHCLESNDKVVAVGSTSEDNHESTEKFYSNNSNAVDTCCDVRCRTSVKSVIDLALLHFKQIDIIANCVEYGVIGSCEDQDEYELRNHFETNFMGTLHIIQTTFLHFKKQGSGRYLFFNTTPGALGIPGLGPFYATKCAVEGLLESMLYEIDQFNVKLTLIECGWVGKDVPELEADRSISSFSSSSSLSTWGHFILKSPSEPYSQANGPVLHAKRLVQWLCDKQPLCHVKCAELIWQLGHCNDPPLRLSLGSYAIESLRDRMRCLVEELEDWTYLHFPLTVGESTSGEESEERREVDDSL</sequence>